<dbReference type="Pfam" id="PF16188">
    <property type="entry name" value="Peptidase_M24_C"/>
    <property type="match status" value="1"/>
</dbReference>
<dbReference type="PANTHER" id="PTHR43763:SF17">
    <property type="entry name" value="AMINOPEPTIDASE P, CYTOPLASMIC-RELATED"/>
    <property type="match status" value="1"/>
</dbReference>
<keyword evidence="5" id="KW-0464">Manganese</keyword>
<dbReference type="Proteomes" id="UP000076532">
    <property type="component" value="Unassembled WGS sequence"/>
</dbReference>
<evidence type="ECO:0000259" key="8">
    <source>
        <dbReference type="Pfam" id="PF01321"/>
    </source>
</evidence>
<dbReference type="InterPro" id="IPR032416">
    <property type="entry name" value="Peptidase_M24_C"/>
</dbReference>
<dbReference type="EMBL" id="KV417540">
    <property type="protein sequence ID" value="KZP22353.1"/>
    <property type="molecule type" value="Genomic_DNA"/>
</dbReference>
<gene>
    <name evidence="10" type="ORF">FIBSPDRAFT_890471</name>
</gene>
<feature type="compositionally biased region" description="Basic and acidic residues" evidence="6">
    <location>
        <begin position="112"/>
        <end position="123"/>
    </location>
</feature>
<evidence type="ECO:0000259" key="7">
    <source>
        <dbReference type="Pfam" id="PF00557"/>
    </source>
</evidence>
<proteinExistence type="inferred from homology"/>
<feature type="domain" description="Peptidase M24 C-terminal" evidence="9">
    <location>
        <begin position="793"/>
        <end position="850"/>
    </location>
</feature>
<dbReference type="InterPro" id="IPR036005">
    <property type="entry name" value="Creatinase/aminopeptidase-like"/>
</dbReference>
<comment type="similarity">
    <text evidence="2">Belongs to the peptidase M24B family.</text>
</comment>
<protein>
    <recommendedName>
        <fullName evidence="12">Creatinase/aminopeptidase</fullName>
    </recommendedName>
</protein>
<dbReference type="SUPFAM" id="SSF53092">
    <property type="entry name" value="Creatinase/prolidase N-terminal domain"/>
    <property type="match status" value="1"/>
</dbReference>
<evidence type="ECO:0000256" key="1">
    <source>
        <dbReference type="ARBA" id="ARBA00001936"/>
    </source>
</evidence>
<dbReference type="Gene3D" id="3.40.350.10">
    <property type="entry name" value="Creatinase/prolidase N-terminal domain"/>
    <property type="match status" value="2"/>
</dbReference>
<dbReference type="InterPro" id="IPR050422">
    <property type="entry name" value="X-Pro_aminopeptidase_P"/>
</dbReference>
<evidence type="ECO:0000256" key="2">
    <source>
        <dbReference type="ARBA" id="ARBA00008766"/>
    </source>
</evidence>
<evidence type="ECO:0000313" key="10">
    <source>
        <dbReference type="EMBL" id="KZP22353.1"/>
    </source>
</evidence>
<feature type="compositionally biased region" description="Low complexity" evidence="6">
    <location>
        <begin position="34"/>
        <end position="49"/>
    </location>
</feature>
<dbReference type="InterPro" id="IPR000994">
    <property type="entry name" value="Pept_M24"/>
</dbReference>
<feature type="compositionally biased region" description="Polar residues" evidence="6">
    <location>
        <begin position="201"/>
        <end position="221"/>
    </location>
</feature>
<dbReference type="Pfam" id="PF16189">
    <property type="entry name" value="Creatinase_N_2"/>
    <property type="match status" value="1"/>
</dbReference>
<keyword evidence="3" id="KW-0479">Metal-binding</keyword>
<dbReference type="FunFam" id="3.40.350.10:FF:000003">
    <property type="entry name" value="Xaa-pro aminopeptidase P"/>
    <property type="match status" value="1"/>
</dbReference>
<feature type="compositionally biased region" description="Polar residues" evidence="6">
    <location>
        <begin position="130"/>
        <end position="142"/>
    </location>
</feature>
<evidence type="ECO:0000256" key="5">
    <source>
        <dbReference type="ARBA" id="ARBA00023211"/>
    </source>
</evidence>
<dbReference type="Pfam" id="PF01321">
    <property type="entry name" value="Creatinase_N"/>
    <property type="match status" value="1"/>
</dbReference>
<dbReference type="GO" id="GO:0005737">
    <property type="term" value="C:cytoplasm"/>
    <property type="evidence" value="ECO:0007669"/>
    <property type="project" value="UniProtKB-ARBA"/>
</dbReference>
<dbReference type="CDD" id="cd01085">
    <property type="entry name" value="APP"/>
    <property type="match status" value="1"/>
</dbReference>
<dbReference type="FunFam" id="3.90.230.10:FF:000007">
    <property type="entry name" value="Xaa-Pro aminopeptidase P"/>
    <property type="match status" value="1"/>
</dbReference>
<dbReference type="GO" id="GO:0046872">
    <property type="term" value="F:metal ion binding"/>
    <property type="evidence" value="ECO:0007669"/>
    <property type="project" value="UniProtKB-KW"/>
</dbReference>
<dbReference type="InterPro" id="IPR033740">
    <property type="entry name" value="Pept_M24B"/>
</dbReference>
<comment type="cofactor">
    <cofactor evidence="1">
        <name>Mn(2+)</name>
        <dbReference type="ChEBI" id="CHEBI:29035"/>
    </cofactor>
</comment>
<dbReference type="OrthoDB" id="9995434at2759"/>
<evidence type="ECO:0000256" key="3">
    <source>
        <dbReference type="ARBA" id="ARBA00022723"/>
    </source>
</evidence>
<feature type="domain" description="Peptidase M24" evidence="7">
    <location>
        <begin position="569"/>
        <end position="780"/>
    </location>
</feature>
<dbReference type="GO" id="GO:0070006">
    <property type="term" value="F:metalloaminopeptidase activity"/>
    <property type="evidence" value="ECO:0007669"/>
    <property type="project" value="InterPro"/>
</dbReference>
<sequence length="870" mass="97159">MPPPPPPPMCFPGFGKKKEPKRLTDLSRSNTEKSAASRPSTTRSRSAPAGSPKAVRLERNASGSTVNTMRTNASGGSRGIRDSLEEEDEDEKLAFDSDSEAYEEVPALPSDSKARLVRGDTGRSKASKVSAATMSRANSGDSAGTKAGGMSSKWGYGWGVGKPNKDREREKDAVLGVGRKDSMDPLPRPPLYYSDSRSSKKTNATGASKRTGSRPNLWASDSQSTLVGSAFERKINDLEVPKERVDTSDRLNDLRRLMAKDTLDYYIVPSEDAHQSEYVAETDKRREWISGFTGSSGQAIVSKTTAYLVTDSRYWIQAQTELDPNWHLIPAGSHDGPKDWIDFLLDRAKDSRIGIDARMLAHDKATAFNSKLTAKNSKLIYPPQNFIDLIWKDKPARSKERIFVQPLEFTGKEAAVKIAELRKWVRAQPPATLSYSKAPPTAAQMHVGTLVTALSNIAWLLNLRGGDIPFNPLFQSYLYVGLERAVLFTDSAKISDDVTVYLSSLKVEKKEYNDLWTFLRRREWGEGKVLISPMTSYAISLMLTHFRYTVVESPIEHLKALKNGIEVEGLRRAYIRDGVSFVRWFAWLESKLTEGYEITEYEAAFRLTEFRKKNKHYWGLAYENISASGSNAALPHYSPTKAEAKIIDRETPYLNDSGGQYRDGTCDTTRTCHFGRPTQEQAEAYTRVLQGHIAIDSAIFPEGTTGAQLDVLARKALWKDGLNYMHGTGHGFGSFLNVHEGPHGFSSDVPLALGHVITNEPGFYLEGKWGMRIESALAVRRVKTKGEFNGDIWLGFERLTCVPIQTRMVKENMLTKEEKTWLKEHNQLCRDVLEPYLRDDKRALKWLKRESDRGIGIAASGPGGISIDWV</sequence>
<feature type="compositionally biased region" description="Pro residues" evidence="6">
    <location>
        <begin position="1"/>
        <end position="10"/>
    </location>
</feature>
<dbReference type="Gene3D" id="3.90.230.10">
    <property type="entry name" value="Creatinase/methionine aminopeptidase superfamily"/>
    <property type="match status" value="1"/>
</dbReference>
<evidence type="ECO:0000256" key="4">
    <source>
        <dbReference type="ARBA" id="ARBA00022801"/>
    </source>
</evidence>
<dbReference type="STRING" id="436010.A0A166KXE7"/>
<evidence type="ECO:0000259" key="9">
    <source>
        <dbReference type="Pfam" id="PF16188"/>
    </source>
</evidence>
<dbReference type="AlphaFoldDB" id="A0A166KXE7"/>
<evidence type="ECO:0000313" key="11">
    <source>
        <dbReference type="Proteomes" id="UP000076532"/>
    </source>
</evidence>
<organism evidence="10 11">
    <name type="scientific">Athelia psychrophila</name>
    <dbReference type="NCBI Taxonomy" id="1759441"/>
    <lineage>
        <taxon>Eukaryota</taxon>
        <taxon>Fungi</taxon>
        <taxon>Dikarya</taxon>
        <taxon>Basidiomycota</taxon>
        <taxon>Agaricomycotina</taxon>
        <taxon>Agaricomycetes</taxon>
        <taxon>Agaricomycetidae</taxon>
        <taxon>Atheliales</taxon>
        <taxon>Atheliaceae</taxon>
        <taxon>Athelia</taxon>
    </lineage>
</organism>
<reference evidence="10 11" key="1">
    <citation type="journal article" date="2016" name="Mol. Biol. Evol.">
        <title>Comparative Genomics of Early-Diverging Mushroom-Forming Fungi Provides Insights into the Origins of Lignocellulose Decay Capabilities.</title>
        <authorList>
            <person name="Nagy L.G."/>
            <person name="Riley R."/>
            <person name="Tritt A."/>
            <person name="Adam C."/>
            <person name="Daum C."/>
            <person name="Floudas D."/>
            <person name="Sun H."/>
            <person name="Yadav J.S."/>
            <person name="Pangilinan J."/>
            <person name="Larsson K.H."/>
            <person name="Matsuura K."/>
            <person name="Barry K."/>
            <person name="Labutti K."/>
            <person name="Kuo R."/>
            <person name="Ohm R.A."/>
            <person name="Bhattacharya S.S."/>
            <person name="Shirouzu T."/>
            <person name="Yoshinaga Y."/>
            <person name="Martin F.M."/>
            <person name="Grigoriev I.V."/>
            <person name="Hibbett D.S."/>
        </authorList>
    </citation>
    <scope>NUCLEOTIDE SEQUENCE [LARGE SCALE GENOMIC DNA]</scope>
    <source>
        <strain evidence="10 11">CBS 109695</strain>
    </source>
</reference>
<feature type="compositionally biased region" description="Basic and acidic residues" evidence="6">
    <location>
        <begin position="163"/>
        <end position="183"/>
    </location>
</feature>
<feature type="domain" description="Creatinase N-terminal" evidence="8">
    <location>
        <begin position="250"/>
        <end position="375"/>
    </location>
</feature>
<accession>A0A166KXE7</accession>
<evidence type="ECO:0008006" key="12">
    <source>
        <dbReference type="Google" id="ProtNLM"/>
    </source>
</evidence>
<dbReference type="Pfam" id="PF00557">
    <property type="entry name" value="Peptidase_M24"/>
    <property type="match status" value="1"/>
</dbReference>
<dbReference type="InterPro" id="IPR029149">
    <property type="entry name" value="Creatin/AminoP/Spt16_N"/>
</dbReference>
<evidence type="ECO:0000256" key="6">
    <source>
        <dbReference type="SAM" id="MobiDB-lite"/>
    </source>
</evidence>
<keyword evidence="11" id="KW-1185">Reference proteome</keyword>
<name>A0A166KXE7_9AGAM</name>
<feature type="compositionally biased region" description="Polar residues" evidence="6">
    <location>
        <begin position="61"/>
        <end position="75"/>
    </location>
</feature>
<dbReference type="SUPFAM" id="SSF55920">
    <property type="entry name" value="Creatinase/aminopeptidase"/>
    <property type="match status" value="1"/>
</dbReference>
<feature type="compositionally biased region" description="Acidic residues" evidence="6">
    <location>
        <begin position="84"/>
        <end position="103"/>
    </location>
</feature>
<feature type="region of interest" description="Disordered" evidence="6">
    <location>
        <begin position="1"/>
        <end position="221"/>
    </location>
</feature>
<keyword evidence="4" id="KW-0378">Hydrolase</keyword>
<dbReference type="PANTHER" id="PTHR43763">
    <property type="entry name" value="XAA-PRO AMINOPEPTIDASE 1"/>
    <property type="match status" value="1"/>
</dbReference>
<dbReference type="InterPro" id="IPR000587">
    <property type="entry name" value="Creatinase_N"/>
</dbReference>